<dbReference type="RefSeq" id="WP_150805672.1">
    <property type="nucleotide sequence ID" value="NZ_CABVHY010000023.1"/>
</dbReference>
<feature type="domain" description="HTH cro/C1-type" evidence="1">
    <location>
        <begin position="17"/>
        <end position="61"/>
    </location>
</feature>
<dbReference type="EMBL" id="CABVHY010000023">
    <property type="protein sequence ID" value="VVO22850.1"/>
    <property type="molecule type" value="Genomic_DNA"/>
</dbReference>
<proteinExistence type="predicted"/>
<dbReference type="AlphaFoldDB" id="A0A5E7E7W8"/>
<dbReference type="InterPro" id="IPR031856">
    <property type="entry name" value="YdaS_toxin-like"/>
</dbReference>
<protein>
    <recommendedName>
        <fullName evidence="1">HTH cro/C1-type domain-containing protein</fullName>
    </recommendedName>
</protein>
<dbReference type="Proteomes" id="UP000379480">
    <property type="component" value="Unassembled WGS sequence"/>
</dbReference>
<dbReference type="SUPFAM" id="SSF47413">
    <property type="entry name" value="lambda repressor-like DNA-binding domains"/>
    <property type="match status" value="1"/>
</dbReference>
<reference evidence="2 3" key="1">
    <citation type="submission" date="2019-09" db="EMBL/GenBank/DDBJ databases">
        <authorList>
            <person name="Chandra G."/>
            <person name="Truman W A."/>
        </authorList>
    </citation>
    <scope>NUCLEOTIDE SEQUENCE [LARGE SCALE GENOMIC DNA]</scope>
    <source>
        <strain evidence="2">PS723</strain>
    </source>
</reference>
<dbReference type="InterPro" id="IPR010982">
    <property type="entry name" value="Lambda_DNA-bd_dom_sf"/>
</dbReference>
<dbReference type="GO" id="GO:0003677">
    <property type="term" value="F:DNA binding"/>
    <property type="evidence" value="ECO:0007669"/>
    <property type="project" value="InterPro"/>
</dbReference>
<evidence type="ECO:0000259" key="1">
    <source>
        <dbReference type="PROSITE" id="PS50943"/>
    </source>
</evidence>
<dbReference type="Pfam" id="PF15943">
    <property type="entry name" value="YdaS_toxin"/>
    <property type="match status" value="1"/>
</dbReference>
<accession>A0A5E7E7W8</accession>
<dbReference type="InterPro" id="IPR001387">
    <property type="entry name" value="Cro/C1-type_HTH"/>
</dbReference>
<sequence>MSCVETPLEAAVRIAGSQAELARRCDTSQPRIWQCLNRNRIVPADLVLPIERATGVSRHHLRPDLYPSSELSPTLERTITVQLSRKQSFDSAVNPSSIQGAAS</sequence>
<dbReference type="Gene3D" id="1.10.260.40">
    <property type="entry name" value="lambda repressor-like DNA-binding domains"/>
    <property type="match status" value="1"/>
</dbReference>
<dbReference type="PROSITE" id="PS50943">
    <property type="entry name" value="HTH_CROC1"/>
    <property type="match status" value="1"/>
</dbReference>
<evidence type="ECO:0000313" key="2">
    <source>
        <dbReference type="EMBL" id="VVO22850.1"/>
    </source>
</evidence>
<evidence type="ECO:0000313" key="3">
    <source>
        <dbReference type="Proteomes" id="UP000379480"/>
    </source>
</evidence>
<gene>
    <name evidence="2" type="ORF">PS723_04356</name>
</gene>
<dbReference type="OrthoDB" id="6372288at2"/>
<name>A0A5E7E7W8_PSEFL</name>
<organism evidence="2 3">
    <name type="scientific">Pseudomonas fluorescens</name>
    <dbReference type="NCBI Taxonomy" id="294"/>
    <lineage>
        <taxon>Bacteria</taxon>
        <taxon>Pseudomonadati</taxon>
        <taxon>Pseudomonadota</taxon>
        <taxon>Gammaproteobacteria</taxon>
        <taxon>Pseudomonadales</taxon>
        <taxon>Pseudomonadaceae</taxon>
        <taxon>Pseudomonas</taxon>
    </lineage>
</organism>